<gene>
    <name evidence="6" type="ORF">AB9Q04_04905</name>
</gene>
<dbReference type="InterPro" id="IPR050315">
    <property type="entry name" value="FAD-oxidoreductase_2"/>
</dbReference>
<dbReference type="Proteomes" id="UP001637993">
    <property type="component" value="Unassembled WGS sequence"/>
</dbReference>
<dbReference type="EMBL" id="JBGMEG010000007">
    <property type="protein sequence ID" value="MFO3717693.1"/>
    <property type="molecule type" value="Genomic_DNA"/>
</dbReference>
<dbReference type="SUPFAM" id="SSF51905">
    <property type="entry name" value="FAD/NAD(P)-binding domain"/>
    <property type="match status" value="1"/>
</dbReference>
<evidence type="ECO:0000313" key="6">
    <source>
        <dbReference type="EMBL" id="MFO3717693.1"/>
    </source>
</evidence>
<protein>
    <submittedName>
        <fullName evidence="6">FAD-binding protein</fullName>
    </submittedName>
</protein>
<evidence type="ECO:0000259" key="5">
    <source>
        <dbReference type="Pfam" id="PF00890"/>
    </source>
</evidence>
<accession>A0ABW9N0Q7</accession>
<dbReference type="InterPro" id="IPR027477">
    <property type="entry name" value="Succ_DH/fumarate_Rdtase_cat_sf"/>
</dbReference>
<dbReference type="InterPro" id="IPR036188">
    <property type="entry name" value="FAD/NAD-bd_sf"/>
</dbReference>
<sequence length="104" mass="10933">MRSRITSSKNPLDEFGRELFTNKIQECPCVAVPRTPALHHTMGGLKIDEGAHVLDKDGNPIPGLFAAGEVTGGIHGANRVGGNAIVDTVVFGRITGQNAAAEDK</sequence>
<dbReference type="InterPro" id="IPR003953">
    <property type="entry name" value="FAD-dep_OxRdtase_2_FAD-bd"/>
</dbReference>
<dbReference type="Pfam" id="PF00890">
    <property type="entry name" value="FAD_binding_2"/>
    <property type="match status" value="1"/>
</dbReference>
<dbReference type="Gene3D" id="3.50.50.60">
    <property type="entry name" value="FAD/NAD(P)-binding domain"/>
    <property type="match status" value="1"/>
</dbReference>
<dbReference type="PANTHER" id="PTHR43400:SF7">
    <property type="entry name" value="FAD-DEPENDENT OXIDOREDUCTASE 2 FAD BINDING DOMAIN-CONTAINING PROTEIN"/>
    <property type="match status" value="1"/>
</dbReference>
<evidence type="ECO:0000256" key="2">
    <source>
        <dbReference type="ARBA" id="ARBA00022630"/>
    </source>
</evidence>
<comment type="cofactor">
    <cofactor evidence="1">
        <name>FAD</name>
        <dbReference type="ChEBI" id="CHEBI:57692"/>
    </cofactor>
</comment>
<feature type="domain" description="FAD-dependent oxidoreductase 2 FAD-binding" evidence="5">
    <location>
        <begin position="27"/>
        <end position="84"/>
    </location>
</feature>
<keyword evidence="2" id="KW-0285">Flavoprotein</keyword>
<name>A0ABW9N0Q7_9FIRM</name>
<comment type="caution">
    <text evidence="6">The sequence shown here is derived from an EMBL/GenBank/DDBJ whole genome shotgun (WGS) entry which is preliminary data.</text>
</comment>
<evidence type="ECO:0000313" key="7">
    <source>
        <dbReference type="Proteomes" id="UP001637993"/>
    </source>
</evidence>
<dbReference type="RefSeq" id="WP_410024275.1">
    <property type="nucleotide sequence ID" value="NZ_JBGMEG010000007.1"/>
</dbReference>
<evidence type="ECO:0000256" key="4">
    <source>
        <dbReference type="ARBA" id="ARBA00023002"/>
    </source>
</evidence>
<evidence type="ECO:0000256" key="1">
    <source>
        <dbReference type="ARBA" id="ARBA00001974"/>
    </source>
</evidence>
<reference evidence="6 7" key="1">
    <citation type="journal article" date="2025" name="Anaerobe">
        <title>Description of Anaerococcus kampingiae sp. nov., Anaerococcus groningensis sp. nov., Anaerococcus martiniensis sp. nov., and Anaerococcus cruorum sp. nov., isolated from human clinical specimens.</title>
        <authorList>
            <person name="Boiten K.E."/>
            <person name="Meijer J."/>
            <person name="van Wezel E.M."/>
            <person name="Veloo A.C.M."/>
        </authorList>
    </citation>
    <scope>NUCLEOTIDE SEQUENCE [LARGE SCALE GENOMIC DNA]</scope>
    <source>
        <strain evidence="6 7">ENR1011</strain>
    </source>
</reference>
<dbReference type="SUPFAM" id="SSF56425">
    <property type="entry name" value="Succinate dehydrogenase/fumarate reductase flavoprotein, catalytic domain"/>
    <property type="match status" value="1"/>
</dbReference>
<keyword evidence="7" id="KW-1185">Reference proteome</keyword>
<dbReference type="PANTHER" id="PTHR43400">
    <property type="entry name" value="FUMARATE REDUCTASE"/>
    <property type="match status" value="1"/>
</dbReference>
<keyword evidence="3" id="KW-0274">FAD</keyword>
<evidence type="ECO:0000256" key="3">
    <source>
        <dbReference type="ARBA" id="ARBA00022827"/>
    </source>
</evidence>
<keyword evidence="4" id="KW-0560">Oxidoreductase</keyword>
<proteinExistence type="predicted"/>
<dbReference type="Gene3D" id="3.90.700.10">
    <property type="entry name" value="Succinate dehydrogenase/fumarate reductase flavoprotein, catalytic domain"/>
    <property type="match status" value="1"/>
</dbReference>
<organism evidence="6 7">
    <name type="scientific">Anaerococcus groningensis</name>
    <dbReference type="NCBI Taxonomy" id="3115616"/>
    <lineage>
        <taxon>Bacteria</taxon>
        <taxon>Bacillati</taxon>
        <taxon>Bacillota</taxon>
        <taxon>Tissierellia</taxon>
        <taxon>Tissierellales</taxon>
        <taxon>Peptoniphilaceae</taxon>
        <taxon>Anaerococcus</taxon>
    </lineage>
</organism>